<dbReference type="Pfam" id="PF04542">
    <property type="entry name" value="Sigma70_r2"/>
    <property type="match status" value="1"/>
</dbReference>
<dbReference type="SUPFAM" id="SSF88659">
    <property type="entry name" value="Sigma3 and sigma4 domains of RNA polymerase sigma factors"/>
    <property type="match status" value="1"/>
</dbReference>
<dbReference type="Proteomes" id="UP000466586">
    <property type="component" value="Unassembled WGS sequence"/>
</dbReference>
<dbReference type="GO" id="GO:0003677">
    <property type="term" value="F:DNA binding"/>
    <property type="evidence" value="ECO:0007669"/>
    <property type="project" value="InterPro"/>
</dbReference>
<protein>
    <submittedName>
        <fullName evidence="7">Sigma-70 family RNA polymerase sigma factor</fullName>
    </submittedName>
</protein>
<dbReference type="SUPFAM" id="SSF88946">
    <property type="entry name" value="Sigma2 domain of RNA polymerase sigma factors"/>
    <property type="match status" value="1"/>
</dbReference>
<dbReference type="CDD" id="cd06171">
    <property type="entry name" value="Sigma70_r4"/>
    <property type="match status" value="1"/>
</dbReference>
<dbReference type="PANTHER" id="PTHR43133:SF45">
    <property type="entry name" value="RNA POLYMERASE ECF-TYPE SIGMA FACTOR"/>
    <property type="match status" value="1"/>
</dbReference>
<keyword evidence="2" id="KW-0805">Transcription regulation</keyword>
<feature type="domain" description="RNA polymerase sigma-70 region 2" evidence="5">
    <location>
        <begin position="12"/>
        <end position="77"/>
    </location>
</feature>
<dbReference type="Gene3D" id="1.10.10.10">
    <property type="entry name" value="Winged helix-like DNA-binding domain superfamily/Winged helix DNA-binding domain"/>
    <property type="match status" value="1"/>
</dbReference>
<keyword evidence="4" id="KW-0804">Transcription</keyword>
<dbReference type="InterPro" id="IPR013249">
    <property type="entry name" value="RNA_pol_sigma70_r4_t2"/>
</dbReference>
<dbReference type="InterPro" id="IPR007627">
    <property type="entry name" value="RNA_pol_sigma70_r2"/>
</dbReference>
<evidence type="ECO:0000313" key="8">
    <source>
        <dbReference type="Proteomes" id="UP000466586"/>
    </source>
</evidence>
<evidence type="ECO:0000256" key="2">
    <source>
        <dbReference type="ARBA" id="ARBA00023015"/>
    </source>
</evidence>
<evidence type="ECO:0000259" key="6">
    <source>
        <dbReference type="Pfam" id="PF08281"/>
    </source>
</evidence>
<keyword evidence="3" id="KW-0731">Sigma factor</keyword>
<organism evidence="7 8">
    <name type="scientific">Hufsiella arboris</name>
    <dbReference type="NCBI Taxonomy" id="2695275"/>
    <lineage>
        <taxon>Bacteria</taxon>
        <taxon>Pseudomonadati</taxon>
        <taxon>Bacteroidota</taxon>
        <taxon>Sphingobacteriia</taxon>
        <taxon>Sphingobacteriales</taxon>
        <taxon>Sphingobacteriaceae</taxon>
        <taxon>Hufsiella</taxon>
    </lineage>
</organism>
<feature type="domain" description="RNA polymerase sigma factor 70 region 4 type 2" evidence="6">
    <location>
        <begin position="106"/>
        <end position="156"/>
    </location>
</feature>
<comment type="similarity">
    <text evidence="1">Belongs to the sigma-70 factor family. ECF subfamily.</text>
</comment>
<dbReference type="Gene3D" id="1.10.1740.10">
    <property type="match status" value="1"/>
</dbReference>
<dbReference type="NCBIfam" id="TIGR02937">
    <property type="entry name" value="sigma70-ECF"/>
    <property type="match status" value="1"/>
</dbReference>
<dbReference type="InterPro" id="IPR013324">
    <property type="entry name" value="RNA_pol_sigma_r3/r4-like"/>
</dbReference>
<evidence type="ECO:0000256" key="1">
    <source>
        <dbReference type="ARBA" id="ARBA00010641"/>
    </source>
</evidence>
<proteinExistence type="inferred from homology"/>
<keyword evidence="8" id="KW-1185">Reference proteome</keyword>
<dbReference type="PANTHER" id="PTHR43133">
    <property type="entry name" value="RNA POLYMERASE ECF-TYPE SIGMA FACTO"/>
    <property type="match status" value="1"/>
</dbReference>
<dbReference type="InterPro" id="IPR039425">
    <property type="entry name" value="RNA_pol_sigma-70-like"/>
</dbReference>
<evidence type="ECO:0000313" key="7">
    <source>
        <dbReference type="EMBL" id="MXV53201.1"/>
    </source>
</evidence>
<dbReference type="GO" id="GO:0006352">
    <property type="term" value="P:DNA-templated transcription initiation"/>
    <property type="evidence" value="ECO:0007669"/>
    <property type="project" value="InterPro"/>
</dbReference>
<sequence length="164" mass="19041">MVEQLSEKFICLINQNLGIAYKVTGIYFHDADERADGLQEMMYQLWKAFPTFDGRARFSTWMYRVCLNTALTYKRKSATWKSEPLSPNHYQIADNPPGNQEELIALLRNAIAHLSELNKAIVLLYLEEMSYDEIALVTGLTRSNVSVRLVRIKRELEMHVKQQI</sequence>
<dbReference type="GO" id="GO:0016987">
    <property type="term" value="F:sigma factor activity"/>
    <property type="evidence" value="ECO:0007669"/>
    <property type="project" value="UniProtKB-KW"/>
</dbReference>
<dbReference type="AlphaFoldDB" id="A0A7K1YFL5"/>
<dbReference type="EMBL" id="WVHT01000015">
    <property type="protein sequence ID" value="MXV53201.1"/>
    <property type="molecule type" value="Genomic_DNA"/>
</dbReference>
<reference evidence="7 8" key="1">
    <citation type="submission" date="2019-11" db="EMBL/GenBank/DDBJ databases">
        <title>Pedobacter sp. HMF7647 Genome sequencing and assembly.</title>
        <authorList>
            <person name="Kang H."/>
            <person name="Kim H."/>
            <person name="Joh K."/>
        </authorList>
    </citation>
    <scope>NUCLEOTIDE SEQUENCE [LARGE SCALE GENOMIC DNA]</scope>
    <source>
        <strain evidence="7 8">HMF7647</strain>
    </source>
</reference>
<evidence type="ECO:0000256" key="3">
    <source>
        <dbReference type="ARBA" id="ARBA00023082"/>
    </source>
</evidence>
<accession>A0A7K1YFL5</accession>
<evidence type="ECO:0000259" key="5">
    <source>
        <dbReference type="Pfam" id="PF04542"/>
    </source>
</evidence>
<dbReference type="InterPro" id="IPR014284">
    <property type="entry name" value="RNA_pol_sigma-70_dom"/>
</dbReference>
<name>A0A7K1YFL5_9SPHI</name>
<dbReference type="InterPro" id="IPR013325">
    <property type="entry name" value="RNA_pol_sigma_r2"/>
</dbReference>
<dbReference type="InterPro" id="IPR036388">
    <property type="entry name" value="WH-like_DNA-bd_sf"/>
</dbReference>
<comment type="caution">
    <text evidence="7">The sequence shown here is derived from an EMBL/GenBank/DDBJ whole genome shotgun (WGS) entry which is preliminary data.</text>
</comment>
<gene>
    <name evidence="7" type="ORF">GS399_19720</name>
</gene>
<dbReference type="Pfam" id="PF08281">
    <property type="entry name" value="Sigma70_r4_2"/>
    <property type="match status" value="1"/>
</dbReference>
<evidence type="ECO:0000256" key="4">
    <source>
        <dbReference type="ARBA" id="ARBA00023163"/>
    </source>
</evidence>